<dbReference type="Proteomes" id="UP000297245">
    <property type="component" value="Unassembled WGS sequence"/>
</dbReference>
<organism evidence="1 2">
    <name type="scientific">Dendrothele bispora (strain CBS 962.96)</name>
    <dbReference type="NCBI Taxonomy" id="1314807"/>
    <lineage>
        <taxon>Eukaryota</taxon>
        <taxon>Fungi</taxon>
        <taxon>Dikarya</taxon>
        <taxon>Basidiomycota</taxon>
        <taxon>Agaricomycotina</taxon>
        <taxon>Agaricomycetes</taxon>
        <taxon>Agaricomycetidae</taxon>
        <taxon>Agaricales</taxon>
        <taxon>Agaricales incertae sedis</taxon>
        <taxon>Dendrothele</taxon>
    </lineage>
</organism>
<keyword evidence="2" id="KW-1185">Reference proteome</keyword>
<name>A0A4S8LTJ0_DENBC</name>
<gene>
    <name evidence="1" type="ORF">K435DRAFT_967532</name>
</gene>
<protein>
    <submittedName>
        <fullName evidence="1">Uncharacterized protein</fullName>
    </submittedName>
</protein>
<dbReference type="EMBL" id="ML179266">
    <property type="protein sequence ID" value="THU92824.1"/>
    <property type="molecule type" value="Genomic_DNA"/>
</dbReference>
<evidence type="ECO:0000313" key="2">
    <source>
        <dbReference type="Proteomes" id="UP000297245"/>
    </source>
</evidence>
<evidence type="ECO:0000313" key="1">
    <source>
        <dbReference type="EMBL" id="THU92824.1"/>
    </source>
</evidence>
<dbReference type="AlphaFoldDB" id="A0A4S8LTJ0"/>
<reference evidence="1 2" key="1">
    <citation type="journal article" date="2019" name="Nat. Ecol. Evol.">
        <title>Megaphylogeny resolves global patterns of mushroom evolution.</title>
        <authorList>
            <person name="Varga T."/>
            <person name="Krizsan K."/>
            <person name="Foldi C."/>
            <person name="Dima B."/>
            <person name="Sanchez-Garcia M."/>
            <person name="Sanchez-Ramirez S."/>
            <person name="Szollosi G.J."/>
            <person name="Szarkandi J.G."/>
            <person name="Papp V."/>
            <person name="Albert L."/>
            <person name="Andreopoulos W."/>
            <person name="Angelini C."/>
            <person name="Antonin V."/>
            <person name="Barry K.W."/>
            <person name="Bougher N.L."/>
            <person name="Buchanan P."/>
            <person name="Buyck B."/>
            <person name="Bense V."/>
            <person name="Catcheside P."/>
            <person name="Chovatia M."/>
            <person name="Cooper J."/>
            <person name="Damon W."/>
            <person name="Desjardin D."/>
            <person name="Finy P."/>
            <person name="Geml J."/>
            <person name="Haridas S."/>
            <person name="Hughes K."/>
            <person name="Justo A."/>
            <person name="Karasinski D."/>
            <person name="Kautmanova I."/>
            <person name="Kiss B."/>
            <person name="Kocsube S."/>
            <person name="Kotiranta H."/>
            <person name="LaButti K.M."/>
            <person name="Lechner B.E."/>
            <person name="Liimatainen K."/>
            <person name="Lipzen A."/>
            <person name="Lukacs Z."/>
            <person name="Mihaltcheva S."/>
            <person name="Morgado L.N."/>
            <person name="Niskanen T."/>
            <person name="Noordeloos M.E."/>
            <person name="Ohm R.A."/>
            <person name="Ortiz-Santana B."/>
            <person name="Ovrebo C."/>
            <person name="Racz N."/>
            <person name="Riley R."/>
            <person name="Savchenko A."/>
            <person name="Shiryaev A."/>
            <person name="Soop K."/>
            <person name="Spirin V."/>
            <person name="Szebenyi C."/>
            <person name="Tomsovsky M."/>
            <person name="Tulloss R.E."/>
            <person name="Uehling J."/>
            <person name="Grigoriev I.V."/>
            <person name="Vagvolgyi C."/>
            <person name="Papp T."/>
            <person name="Martin F.M."/>
            <person name="Miettinen O."/>
            <person name="Hibbett D.S."/>
            <person name="Nagy L.G."/>
        </authorList>
    </citation>
    <scope>NUCLEOTIDE SEQUENCE [LARGE SCALE GENOMIC DNA]</scope>
    <source>
        <strain evidence="1 2">CBS 962.96</strain>
    </source>
</reference>
<proteinExistence type="predicted"/>
<accession>A0A4S8LTJ0</accession>
<sequence>MRPTSVLSQSLLELHSLIKRGHYAAAARVRDLLVHSGETIPPHTIYRRPLGAAIRDLSSNKATEENLYNWVHLLPTKHELRRQQEKQFSVSDEVEELSIDLEPTKSLPADPFQHPGLRDLYTFDTPHKRLPVAFNVCKIASSKGFFHSILPHFVRYIGKVSTPVGGTRMMLALEEAALEYEREHIMSLPSRFGDTFKQRKFARVRKNLKSTVIRTCCQVGWAREAKIVMKRYEHEEEPLVLSEVIHDLVRTATWQKKSRGSKGGKSKE</sequence>
<dbReference type="OrthoDB" id="10505450at2759"/>